<dbReference type="InterPro" id="IPR008754">
    <property type="entry name" value="Peptidase_M43"/>
</dbReference>
<keyword evidence="7" id="KW-0482">Metalloprotease</keyword>
<feature type="chain" id="PRO_5043350838" description="Peptidase M43 pregnancy-associated plasma-A domain-containing protein" evidence="10">
    <location>
        <begin position="18"/>
        <end position="481"/>
    </location>
</feature>
<dbReference type="Pfam" id="PF05572">
    <property type="entry name" value="Peptidase_M43"/>
    <property type="match status" value="1"/>
</dbReference>
<evidence type="ECO:0000256" key="6">
    <source>
        <dbReference type="ARBA" id="ARBA00022833"/>
    </source>
</evidence>
<evidence type="ECO:0000256" key="1">
    <source>
        <dbReference type="ARBA" id="ARBA00008721"/>
    </source>
</evidence>
<dbReference type="AlphaFoldDB" id="A0AAV9V4T7"/>
<dbReference type="GO" id="GO:0008237">
    <property type="term" value="F:metallopeptidase activity"/>
    <property type="evidence" value="ECO:0007669"/>
    <property type="project" value="UniProtKB-KW"/>
</dbReference>
<accession>A0AAV9V4T7</accession>
<dbReference type="GO" id="GO:0046872">
    <property type="term" value="F:metal ion binding"/>
    <property type="evidence" value="ECO:0007669"/>
    <property type="project" value="UniProtKB-KW"/>
</dbReference>
<evidence type="ECO:0000256" key="9">
    <source>
        <dbReference type="SAM" id="MobiDB-lite"/>
    </source>
</evidence>
<keyword evidence="2" id="KW-0645">Protease</keyword>
<keyword evidence="3" id="KW-0479">Metal-binding</keyword>
<evidence type="ECO:0000256" key="4">
    <source>
        <dbReference type="ARBA" id="ARBA00022729"/>
    </source>
</evidence>
<gene>
    <name evidence="12" type="ORF">TWF696_003904</name>
</gene>
<evidence type="ECO:0000313" key="13">
    <source>
        <dbReference type="Proteomes" id="UP001375240"/>
    </source>
</evidence>
<dbReference type="Proteomes" id="UP001375240">
    <property type="component" value="Unassembled WGS sequence"/>
</dbReference>
<comment type="similarity">
    <text evidence="1">Belongs to the peptidase M43B family.</text>
</comment>
<protein>
    <recommendedName>
        <fullName evidence="11">Peptidase M43 pregnancy-associated plasma-A domain-containing protein</fullName>
    </recommendedName>
</protein>
<keyword evidence="8" id="KW-1015">Disulfide bond</keyword>
<dbReference type="PANTHER" id="PTHR47466:SF1">
    <property type="entry name" value="METALLOPROTEASE MEP1 (AFU_ORTHOLOGUE AFUA_1G07730)-RELATED"/>
    <property type="match status" value="1"/>
</dbReference>
<keyword evidence="13" id="KW-1185">Reference proteome</keyword>
<dbReference type="PANTHER" id="PTHR47466">
    <property type="match status" value="1"/>
</dbReference>
<evidence type="ECO:0000256" key="7">
    <source>
        <dbReference type="ARBA" id="ARBA00023049"/>
    </source>
</evidence>
<sequence>MWYLPWHLLLFALSIEAAPQIFENPPDNSYCIRVVDCTTTTSQKTSTPCKSSVVTTRTTSCRYITLDPLNIINPPATTTGIPSKDPPKANPPKINLPTKTLTFCSPVFHSMTTTRCTTKTTTTTGTSCGPTTTCLSRDPFENYDRNAPWEQCWDADFPIPPPFPIKERAEEELRITKIKRVPATPIINIPPLMTVTIDTYAHVIVVDQAQRERLDDYFDGKDWVREQIKVLNDAFHKPDAQASFIFELKEDPDYHLNPTWANAYVMENPDLDPDGELAMKQALRKGGYDALNFYFRPFITKKYIAGNEGGFWGICIYPNSGYDFLRPNNPNKHPNNDDYKRYDGCQVDVRTVPGFNHTKYKQIAPGNADLPAFTGNTAVHEVGHWLGLKHTFDNSDGKGCLGDGDGISDTPQMDGTPHSDEWSCPATDSCPDQPGVDPQNNYMGYSSDQCRTEFTNRQRLRMWQTFFLKRRGLTKLDVFSN</sequence>
<name>A0AAV9V4T7_9PEZI</name>
<evidence type="ECO:0000313" key="12">
    <source>
        <dbReference type="EMBL" id="KAK6354768.1"/>
    </source>
</evidence>
<dbReference type="InterPro" id="IPR024079">
    <property type="entry name" value="MetalloPept_cat_dom_sf"/>
</dbReference>
<evidence type="ECO:0000259" key="11">
    <source>
        <dbReference type="Pfam" id="PF05572"/>
    </source>
</evidence>
<proteinExistence type="inferred from homology"/>
<dbReference type="Gene3D" id="3.40.390.10">
    <property type="entry name" value="Collagenase (Catalytic Domain)"/>
    <property type="match status" value="1"/>
</dbReference>
<feature type="signal peptide" evidence="10">
    <location>
        <begin position="1"/>
        <end position="17"/>
    </location>
</feature>
<feature type="region of interest" description="Disordered" evidence="9">
    <location>
        <begin position="402"/>
        <end position="441"/>
    </location>
</feature>
<evidence type="ECO:0000256" key="2">
    <source>
        <dbReference type="ARBA" id="ARBA00022670"/>
    </source>
</evidence>
<dbReference type="GO" id="GO:0006508">
    <property type="term" value="P:proteolysis"/>
    <property type="evidence" value="ECO:0007669"/>
    <property type="project" value="UniProtKB-KW"/>
</dbReference>
<keyword evidence="6" id="KW-0862">Zinc</keyword>
<comment type="caution">
    <text evidence="12">The sequence shown here is derived from an EMBL/GenBank/DDBJ whole genome shotgun (WGS) entry which is preliminary data.</text>
</comment>
<evidence type="ECO:0000256" key="8">
    <source>
        <dbReference type="ARBA" id="ARBA00023157"/>
    </source>
</evidence>
<reference evidence="12 13" key="1">
    <citation type="submission" date="2019-10" db="EMBL/GenBank/DDBJ databases">
        <authorList>
            <person name="Palmer J.M."/>
        </authorList>
    </citation>
    <scope>NUCLEOTIDE SEQUENCE [LARGE SCALE GENOMIC DNA]</scope>
    <source>
        <strain evidence="12 13">TWF696</strain>
    </source>
</reference>
<dbReference type="SUPFAM" id="SSF55486">
    <property type="entry name" value="Metalloproteases ('zincins'), catalytic domain"/>
    <property type="match status" value="1"/>
</dbReference>
<evidence type="ECO:0000256" key="3">
    <source>
        <dbReference type="ARBA" id="ARBA00022723"/>
    </source>
</evidence>
<organism evidence="12 13">
    <name type="scientific">Orbilia brochopaga</name>
    <dbReference type="NCBI Taxonomy" id="3140254"/>
    <lineage>
        <taxon>Eukaryota</taxon>
        <taxon>Fungi</taxon>
        <taxon>Dikarya</taxon>
        <taxon>Ascomycota</taxon>
        <taxon>Pezizomycotina</taxon>
        <taxon>Orbiliomycetes</taxon>
        <taxon>Orbiliales</taxon>
        <taxon>Orbiliaceae</taxon>
        <taxon>Orbilia</taxon>
    </lineage>
</organism>
<evidence type="ECO:0000256" key="5">
    <source>
        <dbReference type="ARBA" id="ARBA00022801"/>
    </source>
</evidence>
<dbReference type="EMBL" id="JAVHNQ010000002">
    <property type="protein sequence ID" value="KAK6354768.1"/>
    <property type="molecule type" value="Genomic_DNA"/>
</dbReference>
<evidence type="ECO:0000256" key="10">
    <source>
        <dbReference type="SAM" id="SignalP"/>
    </source>
</evidence>
<keyword evidence="4 10" id="KW-0732">Signal</keyword>
<feature type="domain" description="Peptidase M43 pregnancy-associated plasma-A" evidence="11">
    <location>
        <begin position="377"/>
        <end position="464"/>
    </location>
</feature>
<keyword evidence="5" id="KW-0378">Hydrolase</keyword>